<protein>
    <submittedName>
        <fullName evidence="3">Outer membrane beta-barrel protein</fullName>
    </submittedName>
</protein>
<accession>A0A5B8KZA8</accession>
<evidence type="ECO:0000313" key="3">
    <source>
        <dbReference type="EMBL" id="QDZ00949.1"/>
    </source>
</evidence>
<dbReference type="GO" id="GO:0009279">
    <property type="term" value="C:cell outer membrane"/>
    <property type="evidence" value="ECO:0007669"/>
    <property type="project" value="InterPro"/>
</dbReference>
<name>A0A5B8KZA8_9HYPH</name>
<keyword evidence="1" id="KW-0732">Signal</keyword>
<sequence length="206" mass="22239">MTKWPLLAGIIMVLLLSTAHAGPKSAGDHRFDWLTAEPYVGAGFGPVHHTGYVPGAPLSTKRWVAGQKVFAGASVTSVLAIEFAYYRLGRSPLAFGVATEHAHAAAAALIARHPLNENPWFRRPWLDSLSVFAKAGGAYKWIRQTSTAGGSVAEDGPTYLLGFGLQHDFPDGLFMRAEYEYVGQIGTRRIVDAQHTLVSVSIGFAF</sequence>
<dbReference type="Gene3D" id="2.40.160.20">
    <property type="match status" value="1"/>
</dbReference>
<feature type="chain" id="PRO_5023142693" evidence="1">
    <location>
        <begin position="22"/>
        <end position="206"/>
    </location>
</feature>
<feature type="domain" description="Outer membrane protein OmpA-like transmembrane" evidence="2">
    <location>
        <begin position="38"/>
        <end position="203"/>
    </location>
</feature>
<gene>
    <name evidence="3" type="ORF">FQ775_11460</name>
</gene>
<dbReference type="Proteomes" id="UP000321389">
    <property type="component" value="Chromosome"/>
</dbReference>
<organism evidence="3 4">
    <name type="scientific">Nitratireductor mangrovi</name>
    <dbReference type="NCBI Taxonomy" id="2599600"/>
    <lineage>
        <taxon>Bacteria</taxon>
        <taxon>Pseudomonadati</taxon>
        <taxon>Pseudomonadota</taxon>
        <taxon>Alphaproteobacteria</taxon>
        <taxon>Hyphomicrobiales</taxon>
        <taxon>Phyllobacteriaceae</taxon>
        <taxon>Nitratireductor</taxon>
    </lineage>
</organism>
<proteinExistence type="predicted"/>
<evidence type="ECO:0000259" key="2">
    <source>
        <dbReference type="Pfam" id="PF01389"/>
    </source>
</evidence>
<reference evidence="3" key="1">
    <citation type="submission" date="2020-04" db="EMBL/GenBank/DDBJ databases">
        <title>Nitratireductor sp. nov. isolated from mangrove soil.</title>
        <authorList>
            <person name="Ye Y."/>
        </authorList>
    </citation>
    <scope>NUCLEOTIDE SEQUENCE</scope>
    <source>
        <strain evidence="3">SY7</strain>
    </source>
</reference>
<dbReference type="KEGG" id="niy:FQ775_11460"/>
<feature type="signal peptide" evidence="1">
    <location>
        <begin position="1"/>
        <end position="21"/>
    </location>
</feature>
<dbReference type="RefSeq" id="WP_146299594.1">
    <property type="nucleotide sequence ID" value="NZ_CP042301.2"/>
</dbReference>
<dbReference type="EMBL" id="CP042301">
    <property type="protein sequence ID" value="QDZ00949.1"/>
    <property type="molecule type" value="Genomic_DNA"/>
</dbReference>
<dbReference type="InterPro" id="IPR011250">
    <property type="entry name" value="OMP/PagP_B-barrel"/>
</dbReference>
<evidence type="ECO:0000256" key="1">
    <source>
        <dbReference type="SAM" id="SignalP"/>
    </source>
</evidence>
<keyword evidence="4" id="KW-1185">Reference proteome</keyword>
<dbReference type="Pfam" id="PF01389">
    <property type="entry name" value="OmpA_membrane"/>
    <property type="match status" value="1"/>
</dbReference>
<dbReference type="AlphaFoldDB" id="A0A5B8KZA8"/>
<dbReference type="OrthoDB" id="5360144at2"/>
<evidence type="ECO:0000313" key="4">
    <source>
        <dbReference type="Proteomes" id="UP000321389"/>
    </source>
</evidence>
<dbReference type="InterPro" id="IPR000498">
    <property type="entry name" value="OmpA-like_TM_dom"/>
</dbReference>
<dbReference type="SUPFAM" id="SSF56925">
    <property type="entry name" value="OMPA-like"/>
    <property type="match status" value="1"/>
</dbReference>